<proteinExistence type="predicted"/>
<accession>A0ABT8C0Y9</accession>
<dbReference type="RefSeq" id="WP_076589608.1">
    <property type="nucleotide sequence ID" value="NZ_JABEYA020000004.1"/>
</dbReference>
<name>A0ABT8C0Y9_9VIBR</name>
<evidence type="ECO:0000313" key="1">
    <source>
        <dbReference type="EMBL" id="MDN3612025.1"/>
    </source>
</evidence>
<sequence>MKNRKLSLLLNEFVQLNQGGNLKLEANDALVCQFGARQIKIEDGARLGLDGQMVLVTELTSSSLSAEQALKLNADFRLTADGYIARIADQGYDYLRTITLPEHPQELLRLLNEFVAQATLLDNEIVHHVAD</sequence>
<keyword evidence="2" id="KW-1185">Reference proteome</keyword>
<dbReference type="EMBL" id="JAUFQC010000027">
    <property type="protein sequence ID" value="MDN3612025.1"/>
    <property type="molecule type" value="Genomic_DNA"/>
</dbReference>
<gene>
    <name evidence="1" type="ORF">QWZ16_20750</name>
</gene>
<reference evidence="2" key="1">
    <citation type="journal article" date="2019" name="Int. J. Syst. Evol. Microbiol.">
        <title>The Global Catalogue of Microorganisms (GCM) 10K type strain sequencing project: providing services to taxonomists for standard genome sequencing and annotation.</title>
        <authorList>
            <consortium name="The Broad Institute Genomics Platform"/>
            <consortium name="The Broad Institute Genome Sequencing Center for Infectious Disease"/>
            <person name="Wu L."/>
            <person name="Ma J."/>
        </authorList>
    </citation>
    <scope>NUCLEOTIDE SEQUENCE [LARGE SCALE GENOMIC DNA]</scope>
    <source>
        <strain evidence="2">CECT 7398</strain>
    </source>
</reference>
<organism evidence="1 2">
    <name type="scientific">Vibrio ostreicida</name>
    <dbReference type="NCBI Taxonomy" id="526588"/>
    <lineage>
        <taxon>Bacteria</taxon>
        <taxon>Pseudomonadati</taxon>
        <taxon>Pseudomonadota</taxon>
        <taxon>Gammaproteobacteria</taxon>
        <taxon>Vibrionales</taxon>
        <taxon>Vibrionaceae</taxon>
        <taxon>Vibrio</taxon>
    </lineage>
</organism>
<evidence type="ECO:0000313" key="2">
    <source>
        <dbReference type="Proteomes" id="UP001238540"/>
    </source>
</evidence>
<dbReference type="Proteomes" id="UP001238540">
    <property type="component" value="Unassembled WGS sequence"/>
</dbReference>
<comment type="caution">
    <text evidence="1">The sequence shown here is derived from an EMBL/GenBank/DDBJ whole genome shotgun (WGS) entry which is preliminary data.</text>
</comment>
<protein>
    <submittedName>
        <fullName evidence="1">Uncharacterized protein</fullName>
    </submittedName>
</protein>